<comment type="caution">
    <text evidence="1">The sequence shown here is derived from an EMBL/GenBank/DDBJ whole genome shotgun (WGS) entry which is preliminary data.</text>
</comment>
<sequence>MVDRSIGNSFGSTGFQNGQAYSACFLVNNSLTNLQHSSIGLFNGTFLTVGCFTGGVEIGAGKSLLGFRTITPLSLRVVILIGENAVTPGKLLSPIGDRVGQSILSDSDPLRRL</sequence>
<evidence type="ECO:0000313" key="2">
    <source>
        <dbReference type="Proteomes" id="UP000887458"/>
    </source>
</evidence>
<dbReference type="EMBL" id="NJHN03000046">
    <property type="protein sequence ID" value="KAH9421135.1"/>
    <property type="molecule type" value="Genomic_DNA"/>
</dbReference>
<reference evidence="1 2" key="1">
    <citation type="journal article" date="2018" name="J. Allergy Clin. Immunol.">
        <title>High-quality assembly of Dermatophagoides pteronyssinus genome and transcriptome reveals a wide range of novel allergens.</title>
        <authorList>
            <person name="Liu X.Y."/>
            <person name="Yang K.Y."/>
            <person name="Wang M.Q."/>
            <person name="Kwok J.S."/>
            <person name="Zeng X."/>
            <person name="Yang Z."/>
            <person name="Xiao X.J."/>
            <person name="Lau C.P."/>
            <person name="Li Y."/>
            <person name="Huang Z.M."/>
            <person name="Ba J.G."/>
            <person name="Yim A.K."/>
            <person name="Ouyang C.Y."/>
            <person name="Ngai S.M."/>
            <person name="Chan T.F."/>
            <person name="Leung E.L."/>
            <person name="Liu L."/>
            <person name="Liu Z.G."/>
            <person name="Tsui S.K."/>
        </authorList>
    </citation>
    <scope>NUCLEOTIDE SEQUENCE [LARGE SCALE GENOMIC DNA]</scope>
    <source>
        <strain evidence="1">Derp</strain>
    </source>
</reference>
<accession>A0ABQ8JFH1</accession>
<dbReference type="Proteomes" id="UP000887458">
    <property type="component" value="Unassembled WGS sequence"/>
</dbReference>
<keyword evidence="2" id="KW-1185">Reference proteome</keyword>
<organism evidence="1 2">
    <name type="scientific">Dermatophagoides pteronyssinus</name>
    <name type="common">European house dust mite</name>
    <dbReference type="NCBI Taxonomy" id="6956"/>
    <lineage>
        <taxon>Eukaryota</taxon>
        <taxon>Metazoa</taxon>
        <taxon>Ecdysozoa</taxon>
        <taxon>Arthropoda</taxon>
        <taxon>Chelicerata</taxon>
        <taxon>Arachnida</taxon>
        <taxon>Acari</taxon>
        <taxon>Acariformes</taxon>
        <taxon>Sarcoptiformes</taxon>
        <taxon>Astigmata</taxon>
        <taxon>Psoroptidia</taxon>
        <taxon>Analgoidea</taxon>
        <taxon>Pyroglyphidae</taxon>
        <taxon>Dermatophagoidinae</taxon>
        <taxon>Dermatophagoides</taxon>
    </lineage>
</organism>
<name>A0ABQ8JFH1_DERPT</name>
<reference evidence="1 2" key="2">
    <citation type="journal article" date="2022" name="Mol. Biol. Evol.">
        <title>Comparative Genomics Reveals Insights into the Divergent Evolution of Astigmatic Mites and Household Pest Adaptations.</title>
        <authorList>
            <person name="Xiong Q."/>
            <person name="Wan A.T."/>
            <person name="Liu X."/>
            <person name="Fung C.S."/>
            <person name="Xiao X."/>
            <person name="Malainual N."/>
            <person name="Hou J."/>
            <person name="Wang L."/>
            <person name="Wang M."/>
            <person name="Yang K.Y."/>
            <person name="Cui Y."/>
            <person name="Leung E.L."/>
            <person name="Nong W."/>
            <person name="Shin S.K."/>
            <person name="Au S.W."/>
            <person name="Jeong K.Y."/>
            <person name="Chew F.T."/>
            <person name="Hui J.H."/>
            <person name="Leung T.F."/>
            <person name="Tungtrongchitr A."/>
            <person name="Zhong N."/>
            <person name="Liu Z."/>
            <person name="Tsui S.K."/>
        </authorList>
    </citation>
    <scope>NUCLEOTIDE SEQUENCE [LARGE SCALE GENOMIC DNA]</scope>
    <source>
        <strain evidence="1">Derp</strain>
    </source>
</reference>
<evidence type="ECO:0000313" key="1">
    <source>
        <dbReference type="EMBL" id="KAH9421135.1"/>
    </source>
</evidence>
<proteinExistence type="predicted"/>
<gene>
    <name evidence="1" type="ORF">DERP_010075</name>
</gene>
<protein>
    <submittedName>
        <fullName evidence="1">Uncharacterized protein</fullName>
    </submittedName>
</protein>